<dbReference type="EMBL" id="CAADFM010000120">
    <property type="protein sequence ID" value="VFK15087.1"/>
    <property type="molecule type" value="Genomic_DNA"/>
</dbReference>
<protein>
    <submittedName>
        <fullName evidence="1">Uncharacterized protein</fullName>
    </submittedName>
</protein>
<accession>A0A450WDH6</accession>
<evidence type="ECO:0000313" key="2">
    <source>
        <dbReference type="EMBL" id="VFK30990.1"/>
    </source>
</evidence>
<dbReference type="Pfam" id="PF18906">
    <property type="entry name" value="Phage_tube_2"/>
    <property type="match status" value="1"/>
</dbReference>
<reference evidence="1" key="1">
    <citation type="submission" date="2019-02" db="EMBL/GenBank/DDBJ databases">
        <authorList>
            <person name="Gruber-Vodicka R. H."/>
            <person name="Seah K. B. B."/>
        </authorList>
    </citation>
    <scope>NUCLEOTIDE SEQUENCE</scope>
    <source>
        <strain evidence="1">BECK_S312</strain>
        <strain evidence="2">BECK_S426</strain>
    </source>
</reference>
<sequence length="258" mass="28048">MGNKAKNKILLAKVETTYGTDPTPDGNNNAILISNVTISPMEGETKDRDLVNGRLGNELVLHVGTHVKLEFDVEVAGSGEAETITASEKVEYAPISEGEKSVTLYFYLDGALHKVIGARGSMDIKIKPNEIPRFHFVFTGLWVDPAAVTNPTGVFTAFQAPLPVSNSNTTFTIGGASATLYEFECKQENAVRYLHRVGRESVEITDRAPKASVTIDAPPLGAKNWFTDALAITQARCNSSMARLPGILSNWISRRRNP</sequence>
<proteinExistence type="predicted"/>
<dbReference type="EMBL" id="CAADFP010000125">
    <property type="protein sequence ID" value="VFK30990.1"/>
    <property type="molecule type" value="Genomic_DNA"/>
</dbReference>
<gene>
    <name evidence="1" type="ORF">BECKLPF1236A_GA0070988_101208</name>
    <name evidence="2" type="ORF">BECKLPF1236C_GA0070990_101258</name>
</gene>
<organism evidence="1">
    <name type="scientific">Candidatus Kentrum sp. LPFa</name>
    <dbReference type="NCBI Taxonomy" id="2126335"/>
    <lineage>
        <taxon>Bacteria</taxon>
        <taxon>Pseudomonadati</taxon>
        <taxon>Pseudomonadota</taxon>
        <taxon>Gammaproteobacteria</taxon>
        <taxon>Candidatus Kentrum</taxon>
    </lineage>
</organism>
<evidence type="ECO:0000313" key="1">
    <source>
        <dbReference type="EMBL" id="VFK15087.1"/>
    </source>
</evidence>
<name>A0A450WDH6_9GAMM</name>
<dbReference type="InterPro" id="IPR044000">
    <property type="entry name" value="Phage_tube_2"/>
</dbReference>
<dbReference type="AlphaFoldDB" id="A0A450WDH6"/>